<keyword evidence="5" id="KW-0472">Membrane</keyword>
<evidence type="ECO:0000256" key="4">
    <source>
        <dbReference type="SAM" id="MobiDB-lite"/>
    </source>
</evidence>
<feature type="transmembrane region" description="Helical" evidence="5">
    <location>
        <begin position="30"/>
        <end position="52"/>
    </location>
</feature>
<name>A0A1Y2BXF0_9FUNG</name>
<sequence>MTTFSTQPNLWSDPYEPSSSPEYSSQPMDILLYFTLAFMGLAVFSFCLQIALNIHREVRATRHQETNQEAQDPENRIASRPLSLAQVKTFPIKVYVSPAARKQKLRDRVAREQQRGESVPGSVAIPVVDGNLVDEENEEAPCCSVCLEDFVEYEVLRELPCKHLFHRRVRTTAEYAMNLLIRISEWLCSVYRSMAGEVESLSNMPFQRASKNQM</sequence>
<dbReference type="PANTHER" id="PTHR14155:SF627">
    <property type="entry name" value="OS06G0192800 PROTEIN"/>
    <property type="match status" value="1"/>
</dbReference>
<dbReference type="Proteomes" id="UP000193642">
    <property type="component" value="Unassembled WGS sequence"/>
</dbReference>
<dbReference type="Gene3D" id="3.30.40.10">
    <property type="entry name" value="Zinc/RING finger domain, C3HC4 (zinc finger)"/>
    <property type="match status" value="1"/>
</dbReference>
<keyword evidence="1" id="KW-0479">Metal-binding</keyword>
<evidence type="ECO:0000256" key="1">
    <source>
        <dbReference type="ARBA" id="ARBA00022723"/>
    </source>
</evidence>
<dbReference type="InterPro" id="IPR013083">
    <property type="entry name" value="Znf_RING/FYVE/PHD"/>
</dbReference>
<dbReference type="OrthoDB" id="8062037at2759"/>
<comment type="caution">
    <text evidence="7">The sequence shown here is derived from an EMBL/GenBank/DDBJ whole genome shotgun (WGS) entry which is preliminary data.</text>
</comment>
<organism evidence="7 8">
    <name type="scientific">Rhizoclosmatium globosum</name>
    <dbReference type="NCBI Taxonomy" id="329046"/>
    <lineage>
        <taxon>Eukaryota</taxon>
        <taxon>Fungi</taxon>
        <taxon>Fungi incertae sedis</taxon>
        <taxon>Chytridiomycota</taxon>
        <taxon>Chytridiomycota incertae sedis</taxon>
        <taxon>Chytridiomycetes</taxon>
        <taxon>Chytridiales</taxon>
        <taxon>Chytriomycetaceae</taxon>
        <taxon>Rhizoclosmatium</taxon>
    </lineage>
</organism>
<dbReference type="EMBL" id="MCGO01000040">
    <property type="protein sequence ID" value="ORY39327.1"/>
    <property type="molecule type" value="Genomic_DNA"/>
</dbReference>
<protein>
    <recommendedName>
        <fullName evidence="6">RING-type domain-containing protein</fullName>
    </recommendedName>
</protein>
<keyword evidence="5" id="KW-0812">Transmembrane</keyword>
<evidence type="ECO:0000256" key="5">
    <source>
        <dbReference type="SAM" id="Phobius"/>
    </source>
</evidence>
<feature type="region of interest" description="Disordered" evidence="4">
    <location>
        <begin position="1"/>
        <end position="21"/>
    </location>
</feature>
<proteinExistence type="predicted"/>
<dbReference type="PANTHER" id="PTHR14155">
    <property type="entry name" value="RING FINGER DOMAIN-CONTAINING"/>
    <property type="match status" value="1"/>
</dbReference>
<dbReference type="InterPro" id="IPR053238">
    <property type="entry name" value="RING-H2_zinc_finger"/>
</dbReference>
<gene>
    <name evidence="7" type="ORF">BCR33DRAFT_853481</name>
</gene>
<reference evidence="7 8" key="1">
    <citation type="submission" date="2016-07" db="EMBL/GenBank/DDBJ databases">
        <title>Pervasive Adenine N6-methylation of Active Genes in Fungi.</title>
        <authorList>
            <consortium name="DOE Joint Genome Institute"/>
            <person name="Mondo S.J."/>
            <person name="Dannebaum R.O."/>
            <person name="Kuo R.C."/>
            <person name="Labutti K."/>
            <person name="Haridas S."/>
            <person name="Kuo A."/>
            <person name="Salamov A."/>
            <person name="Ahrendt S.R."/>
            <person name="Lipzen A."/>
            <person name="Sullivan W."/>
            <person name="Andreopoulos W.B."/>
            <person name="Clum A."/>
            <person name="Lindquist E."/>
            <person name="Daum C."/>
            <person name="Ramamoorthy G.K."/>
            <person name="Gryganskyi A."/>
            <person name="Culley D."/>
            <person name="Magnuson J.K."/>
            <person name="James T.Y."/>
            <person name="O'Malley M.A."/>
            <person name="Stajich J.E."/>
            <person name="Spatafora J.W."/>
            <person name="Visel A."/>
            <person name="Grigoriev I.V."/>
        </authorList>
    </citation>
    <scope>NUCLEOTIDE SEQUENCE [LARGE SCALE GENOMIC DNA]</scope>
    <source>
        <strain evidence="7 8">JEL800</strain>
    </source>
</reference>
<dbReference type="AlphaFoldDB" id="A0A1Y2BXF0"/>
<evidence type="ECO:0000259" key="6">
    <source>
        <dbReference type="Pfam" id="PF17123"/>
    </source>
</evidence>
<keyword evidence="5" id="KW-1133">Transmembrane helix</keyword>
<evidence type="ECO:0000313" key="7">
    <source>
        <dbReference type="EMBL" id="ORY39327.1"/>
    </source>
</evidence>
<evidence type="ECO:0000256" key="3">
    <source>
        <dbReference type="ARBA" id="ARBA00022833"/>
    </source>
</evidence>
<evidence type="ECO:0000256" key="2">
    <source>
        <dbReference type="ARBA" id="ARBA00022771"/>
    </source>
</evidence>
<accession>A0A1Y2BXF0</accession>
<feature type="compositionally biased region" description="Polar residues" evidence="4">
    <location>
        <begin position="1"/>
        <end position="10"/>
    </location>
</feature>
<dbReference type="SUPFAM" id="SSF57850">
    <property type="entry name" value="RING/U-box"/>
    <property type="match status" value="1"/>
</dbReference>
<keyword evidence="3" id="KW-0862">Zinc</keyword>
<feature type="domain" description="RING-type" evidence="6">
    <location>
        <begin position="143"/>
        <end position="167"/>
    </location>
</feature>
<evidence type="ECO:0000313" key="8">
    <source>
        <dbReference type="Proteomes" id="UP000193642"/>
    </source>
</evidence>
<dbReference type="InterPro" id="IPR001841">
    <property type="entry name" value="Znf_RING"/>
</dbReference>
<dbReference type="GO" id="GO:0008270">
    <property type="term" value="F:zinc ion binding"/>
    <property type="evidence" value="ECO:0007669"/>
    <property type="project" value="UniProtKB-KW"/>
</dbReference>
<keyword evidence="8" id="KW-1185">Reference proteome</keyword>
<dbReference type="Pfam" id="PF17123">
    <property type="entry name" value="zf-RING_11"/>
    <property type="match status" value="1"/>
</dbReference>
<keyword evidence="2" id="KW-0863">Zinc-finger</keyword>